<evidence type="ECO:0000256" key="1">
    <source>
        <dbReference type="SAM" id="Phobius"/>
    </source>
</evidence>
<keyword evidence="1" id="KW-1133">Transmembrane helix</keyword>
<sequence length="76" mass="8287">MRLDESKTNPDRVSYKYMWAVAKRDGLVLVAALILLIASTAAGLLYCHALTEAIPGSNFSNVSLLVYFGLAFGKSY</sequence>
<dbReference type="Proteomes" id="UP000036681">
    <property type="component" value="Unplaced"/>
</dbReference>
<keyword evidence="2" id="KW-1185">Reference proteome</keyword>
<evidence type="ECO:0000313" key="3">
    <source>
        <dbReference type="WBParaSite" id="ALUE_0002233901-mRNA-1"/>
    </source>
</evidence>
<organism evidence="2 3">
    <name type="scientific">Ascaris lumbricoides</name>
    <name type="common">Giant roundworm</name>
    <dbReference type="NCBI Taxonomy" id="6252"/>
    <lineage>
        <taxon>Eukaryota</taxon>
        <taxon>Metazoa</taxon>
        <taxon>Ecdysozoa</taxon>
        <taxon>Nematoda</taxon>
        <taxon>Chromadorea</taxon>
        <taxon>Rhabditida</taxon>
        <taxon>Spirurina</taxon>
        <taxon>Ascaridomorpha</taxon>
        <taxon>Ascaridoidea</taxon>
        <taxon>Ascarididae</taxon>
        <taxon>Ascaris</taxon>
    </lineage>
</organism>
<reference evidence="3" key="1">
    <citation type="submission" date="2017-02" db="UniProtKB">
        <authorList>
            <consortium name="WormBaseParasite"/>
        </authorList>
    </citation>
    <scope>IDENTIFICATION</scope>
</reference>
<name>A0A0M3IUB1_ASCLU</name>
<accession>A0A0M3IUB1</accession>
<keyword evidence="1" id="KW-0812">Transmembrane</keyword>
<dbReference type="AlphaFoldDB" id="A0A0M3IUB1"/>
<dbReference type="WBParaSite" id="ALUE_0002233901-mRNA-1">
    <property type="protein sequence ID" value="ALUE_0002233901-mRNA-1"/>
    <property type="gene ID" value="ALUE_0002233901"/>
</dbReference>
<protein>
    <submittedName>
        <fullName evidence="3">Transmembrane protein 242</fullName>
    </submittedName>
</protein>
<keyword evidence="1" id="KW-0472">Membrane</keyword>
<proteinExistence type="predicted"/>
<feature type="transmembrane region" description="Helical" evidence="1">
    <location>
        <begin position="53"/>
        <end position="73"/>
    </location>
</feature>
<evidence type="ECO:0000313" key="2">
    <source>
        <dbReference type="Proteomes" id="UP000036681"/>
    </source>
</evidence>